<keyword evidence="5" id="KW-0879">Wnt signaling pathway</keyword>
<comment type="PTM">
    <text evidence="11">Ubiquitinated; autoubiquitinated.</text>
</comment>
<evidence type="ECO:0000256" key="10">
    <source>
        <dbReference type="PROSITE-ProRule" id="PRU00175"/>
    </source>
</evidence>
<dbReference type="Gene3D" id="3.30.720.50">
    <property type="match status" value="1"/>
</dbReference>
<keyword evidence="7 10" id="KW-0863">Zinc-finger</keyword>
<evidence type="ECO:0000256" key="6">
    <source>
        <dbReference type="ARBA" id="ARBA00022723"/>
    </source>
</evidence>
<dbReference type="InterPro" id="IPR037197">
    <property type="entry name" value="WWE_dom_sf"/>
</dbReference>
<dbReference type="PANTHER" id="PTHR13417:SF2">
    <property type="entry name" value="E3 UBIQUITIN-PROTEIN LIGASE RNF146"/>
    <property type="match status" value="1"/>
</dbReference>
<evidence type="ECO:0000259" key="13">
    <source>
        <dbReference type="PROSITE" id="PS50089"/>
    </source>
</evidence>
<comment type="domain">
    <text evidence="11">The WWE domain mediates non-covalent poly(ADP-ribose)-binding.</text>
</comment>
<evidence type="ECO:0000313" key="15">
    <source>
        <dbReference type="Proteomes" id="UP000694941"/>
    </source>
</evidence>
<evidence type="ECO:0000256" key="9">
    <source>
        <dbReference type="ARBA" id="ARBA00022833"/>
    </source>
</evidence>
<feature type="domain" description="RING-type" evidence="13">
    <location>
        <begin position="33"/>
        <end position="71"/>
    </location>
</feature>
<gene>
    <name evidence="16" type="primary">LOC106476344</name>
</gene>
<proteinExistence type="predicted"/>
<keyword evidence="4 11" id="KW-0808">Transferase</keyword>
<comment type="function">
    <text evidence="11">E3 ubiquitin-protein ligase that specifically binds poly-ADP-ribosylated proteins and mediates their ubiquitination and subsequent degradation.</text>
</comment>
<comment type="pathway">
    <text evidence="11">Protein modification; protein ubiquitination.</text>
</comment>
<dbReference type="Pfam" id="PF13920">
    <property type="entry name" value="zf-C3HC4_3"/>
    <property type="match status" value="1"/>
</dbReference>
<dbReference type="CDD" id="cd16546">
    <property type="entry name" value="RING-HC_RNF146"/>
    <property type="match status" value="1"/>
</dbReference>
<dbReference type="PROSITE" id="PS50089">
    <property type="entry name" value="ZF_RING_2"/>
    <property type="match status" value="1"/>
</dbReference>
<feature type="non-terminal residue" evidence="16">
    <location>
        <position position="1"/>
    </location>
</feature>
<protein>
    <recommendedName>
        <fullName evidence="11">E3 ubiquitin-protein ligase</fullName>
        <ecNumber evidence="11">2.3.2.27</ecNumber>
    </recommendedName>
</protein>
<feature type="compositionally biased region" description="Low complexity" evidence="12">
    <location>
        <begin position="236"/>
        <end position="250"/>
    </location>
</feature>
<evidence type="ECO:0000256" key="2">
    <source>
        <dbReference type="ARBA" id="ARBA00004514"/>
    </source>
</evidence>
<evidence type="ECO:0000256" key="5">
    <source>
        <dbReference type="ARBA" id="ARBA00022687"/>
    </source>
</evidence>
<dbReference type="InterPro" id="IPR044110">
    <property type="entry name" value="RING-HC_RNF146"/>
</dbReference>
<keyword evidence="6 11" id="KW-0479">Metal-binding</keyword>
<dbReference type="InterPro" id="IPR001841">
    <property type="entry name" value="Znf_RING"/>
</dbReference>
<evidence type="ECO:0000256" key="3">
    <source>
        <dbReference type="ARBA" id="ARBA00022490"/>
    </source>
</evidence>
<dbReference type="GeneID" id="106476344"/>
<evidence type="ECO:0000256" key="11">
    <source>
        <dbReference type="RuleBase" id="RU367115"/>
    </source>
</evidence>
<keyword evidence="15" id="KW-1185">Reference proteome</keyword>
<dbReference type="SUPFAM" id="SSF117839">
    <property type="entry name" value="WWE domain"/>
    <property type="match status" value="1"/>
</dbReference>
<dbReference type="RefSeq" id="XP_013792456.1">
    <property type="nucleotide sequence ID" value="XM_013937002.2"/>
</dbReference>
<dbReference type="InterPro" id="IPR013083">
    <property type="entry name" value="Znf_RING/FYVE/PHD"/>
</dbReference>
<dbReference type="InterPro" id="IPR018123">
    <property type="entry name" value="WWE-dom_subgr"/>
</dbReference>
<evidence type="ECO:0000256" key="12">
    <source>
        <dbReference type="SAM" id="MobiDB-lite"/>
    </source>
</evidence>
<dbReference type="InterPro" id="IPR033509">
    <property type="entry name" value="RNF146"/>
</dbReference>
<comment type="subcellular location">
    <subcellularLocation>
        <location evidence="2 11">Cytoplasm</location>
        <location evidence="2 11">Cytosol</location>
    </subcellularLocation>
</comment>
<evidence type="ECO:0000256" key="1">
    <source>
        <dbReference type="ARBA" id="ARBA00000900"/>
    </source>
</evidence>
<feature type="compositionally biased region" description="Polar residues" evidence="12">
    <location>
        <begin position="254"/>
        <end position="269"/>
    </location>
</feature>
<dbReference type="Gene3D" id="3.30.40.10">
    <property type="entry name" value="Zinc/RING finger domain, C3HC4 (zinc finger)"/>
    <property type="match status" value="1"/>
</dbReference>
<reference evidence="16" key="1">
    <citation type="submission" date="2025-08" db="UniProtKB">
        <authorList>
            <consortium name="RefSeq"/>
        </authorList>
    </citation>
    <scope>IDENTIFICATION</scope>
    <source>
        <tissue evidence="16">Muscle</tissue>
    </source>
</reference>
<dbReference type="SMART" id="SM00184">
    <property type="entry name" value="RING"/>
    <property type="match status" value="1"/>
</dbReference>
<name>A0ABM1C170_LIMPO</name>
<dbReference type="Proteomes" id="UP000694941">
    <property type="component" value="Unplaced"/>
</dbReference>
<evidence type="ECO:0000313" key="16">
    <source>
        <dbReference type="RefSeq" id="XP_013792456.1"/>
    </source>
</evidence>
<dbReference type="PANTHER" id="PTHR13417">
    <property type="entry name" value="E3 UBIQUITIN-PROTEIN LIGASE RNF146"/>
    <property type="match status" value="1"/>
</dbReference>
<dbReference type="PROSITE" id="PS50918">
    <property type="entry name" value="WWE"/>
    <property type="match status" value="1"/>
</dbReference>
<keyword evidence="3 11" id="KW-0963">Cytoplasm</keyword>
<dbReference type="PROSITE" id="PS00518">
    <property type="entry name" value="ZF_RING_1"/>
    <property type="match status" value="1"/>
</dbReference>
<dbReference type="Pfam" id="PF02825">
    <property type="entry name" value="WWE"/>
    <property type="match status" value="1"/>
</dbReference>
<feature type="domain" description="WWE" evidence="14">
    <location>
        <begin position="86"/>
        <end position="164"/>
    </location>
</feature>
<dbReference type="InterPro" id="IPR017907">
    <property type="entry name" value="Znf_RING_CS"/>
</dbReference>
<accession>A0ABM1C170</accession>
<keyword evidence="8 11" id="KW-0833">Ubl conjugation pathway</keyword>
<dbReference type="SMART" id="SM00678">
    <property type="entry name" value="WWE"/>
    <property type="match status" value="1"/>
</dbReference>
<evidence type="ECO:0000259" key="14">
    <source>
        <dbReference type="PROSITE" id="PS50918"/>
    </source>
</evidence>
<dbReference type="SUPFAM" id="SSF57850">
    <property type="entry name" value="RING/U-box"/>
    <property type="match status" value="1"/>
</dbReference>
<sequence length="334" mass="37275">CHTVTVPVVTKRIFDVFVYVDSSVDQKLETFECAICLQSCIHPVKLPCQHIFCFLCVKGVANQSKRCAMCRQEIPPSFLETPTLLSVQDLENELVFEDGYQWFYEGRNGWWQFDSRTSVDLETAFKGGETRCEVLIAGFLYIVDFEHMIQMRRSDPSRRRRIKRDFSTIPKKGIAGIRLPPVERTATDDEIAETENSVTIENASDFPISWAEVAVEVTAVALVRSQQRQADRRPKNTSIPTTPTNTPQTPGLSPGNQSSENSVPSSPGRSDQDLEHSLAEAIHNLRVNGTAGAGQNQPTVIVTSQRNARPTVVRPHRTLSEGTLTGNLAEEETL</sequence>
<comment type="catalytic activity">
    <reaction evidence="1 11">
        <text>S-ubiquitinyl-[E2 ubiquitin-conjugating enzyme]-L-cysteine + [acceptor protein]-L-lysine = [E2 ubiquitin-conjugating enzyme]-L-cysteine + N(6)-ubiquitinyl-[acceptor protein]-L-lysine.</text>
        <dbReference type="EC" id="2.3.2.27"/>
    </reaction>
</comment>
<evidence type="ECO:0000256" key="8">
    <source>
        <dbReference type="ARBA" id="ARBA00022786"/>
    </source>
</evidence>
<evidence type="ECO:0000256" key="7">
    <source>
        <dbReference type="ARBA" id="ARBA00022771"/>
    </source>
</evidence>
<dbReference type="InterPro" id="IPR004170">
    <property type="entry name" value="WWE_dom"/>
</dbReference>
<keyword evidence="9 11" id="KW-0862">Zinc</keyword>
<organism evidence="15 16">
    <name type="scientific">Limulus polyphemus</name>
    <name type="common">Atlantic horseshoe crab</name>
    <dbReference type="NCBI Taxonomy" id="6850"/>
    <lineage>
        <taxon>Eukaryota</taxon>
        <taxon>Metazoa</taxon>
        <taxon>Ecdysozoa</taxon>
        <taxon>Arthropoda</taxon>
        <taxon>Chelicerata</taxon>
        <taxon>Merostomata</taxon>
        <taxon>Xiphosura</taxon>
        <taxon>Limulidae</taxon>
        <taxon>Limulus</taxon>
    </lineage>
</organism>
<evidence type="ECO:0000256" key="4">
    <source>
        <dbReference type="ARBA" id="ARBA00022679"/>
    </source>
</evidence>
<feature type="region of interest" description="Disordered" evidence="12">
    <location>
        <begin position="225"/>
        <end position="273"/>
    </location>
</feature>
<dbReference type="EC" id="2.3.2.27" evidence="11"/>